<evidence type="ECO:0000313" key="6">
    <source>
        <dbReference type="Proteomes" id="UP001168579"/>
    </source>
</evidence>
<dbReference type="PANTHER" id="PTHR45688">
    <property type="match status" value="1"/>
</dbReference>
<reference evidence="5" key="1">
    <citation type="journal article" date="2014" name="Int. J. Syst. Evol. Microbiol.">
        <title>Complete genome of a new Firmicutes species belonging to the dominant human colonic microbiota ('Ruminococcus bicirculans') reveals two chromosomes and a selective capacity to utilize plant glucans.</title>
        <authorList>
            <consortium name="NISC Comparative Sequencing Program"/>
            <person name="Wegmann U."/>
            <person name="Louis P."/>
            <person name="Goesmann A."/>
            <person name="Henrissat B."/>
            <person name="Duncan S.H."/>
            <person name="Flint H.J."/>
        </authorList>
    </citation>
    <scope>NUCLEOTIDE SEQUENCE</scope>
    <source>
        <strain evidence="5">CECT 8869</strain>
    </source>
</reference>
<dbReference type="Pfam" id="PF01636">
    <property type="entry name" value="APH"/>
    <property type="match status" value="1"/>
</dbReference>
<dbReference type="InterPro" id="IPR011009">
    <property type="entry name" value="Kinase-like_dom_sf"/>
</dbReference>
<evidence type="ECO:0000256" key="1">
    <source>
        <dbReference type="ARBA" id="ARBA00001933"/>
    </source>
</evidence>
<comment type="similarity">
    <text evidence="2">Belongs to the class-III pyridoxal-phosphate-dependent aminotransferase family.</text>
</comment>
<dbReference type="GO" id="GO:0008483">
    <property type="term" value="F:transaminase activity"/>
    <property type="evidence" value="ECO:0007669"/>
    <property type="project" value="UniProtKB-KW"/>
</dbReference>
<keyword evidence="3" id="KW-0663">Pyridoxal phosphate</keyword>
<sequence>MNTKEITSVLRHEYEIKEPSIIPLEGYDSINFKIIASGHVYVLKVYENQSQNVHSINVENKVLSLLNEQGIKSSKPVPTLTGSLFCWTDKWIYRLLTYLDGNFLAESHHTKELYNSFGTMLAKLDNCLATYEHPQIKAKVTQWDLKHFQKNWKYLEEITIARHRSLVHYYCVQYKEHVMPLQYELRQSCIHNDANDWNILVNNDHISGIIDFGDMCHSWLINELVIGLTYILMNKEHPLQVASTVIKAYHKILPLEEREIDIIYYLIAARLCTSVLNSAHTKKQKPDSAYITISEKAAWKLLHKWITINPLLAKNVFRNACGFEKNKTKPLQTQLKRRKNNLSDALSLSYTKPIQMYGAAFQYMYDTDGNTFLDAYNNIIQVGHCHPDVVRAGQRAMGKLNTNTRYIYDELLSYTDKLLNKFPPELNKVFLVNSGSAASDLAIRLAKTHTKKHKTLVLEHGYHGNTQNAIEISHYKYHHKGGNGRQENVLQTMLPKLFNVKLGNDKKAAAYYIADAIQIINENKGQIAAFIAEPIVGCGGQVPLPQNYLMEVYKGIRQQGGVCISDEVQVGFGRLGKYFWGYQMYDVIPDIVVLGKPIGNGHPMAAVVTTTEIAQSFDNGMEFFSSFGGNPVSCAIGEAVLHVLDNEDLPENAHKVGQYLKNGLKKLKVEFPELADIRGEGLFLGVELLDHKNLPNTVLAKNIKNELREKHILISTDGPYDNVLKIKPPLYFTKENTNLLLSELRIILENQKKIDTFKVYN</sequence>
<dbReference type="InterPro" id="IPR002575">
    <property type="entry name" value="Aminoglycoside_PTrfase"/>
</dbReference>
<reference evidence="5" key="2">
    <citation type="submission" date="2023-06" db="EMBL/GenBank/DDBJ databases">
        <authorList>
            <person name="Lucena T."/>
            <person name="Sun Q."/>
        </authorList>
    </citation>
    <scope>NUCLEOTIDE SEQUENCE</scope>
    <source>
        <strain evidence="5">CECT 8869</strain>
    </source>
</reference>
<gene>
    <name evidence="5" type="ORF">Q2T41_17855</name>
</gene>
<comment type="caution">
    <text evidence="5">The sequence shown here is derived from an EMBL/GenBank/DDBJ whole genome shotgun (WGS) entry which is preliminary data.</text>
</comment>
<dbReference type="InterPro" id="IPR015421">
    <property type="entry name" value="PyrdxlP-dep_Trfase_major"/>
</dbReference>
<comment type="cofactor">
    <cofactor evidence="1">
        <name>pyridoxal 5'-phosphate</name>
        <dbReference type="ChEBI" id="CHEBI:597326"/>
    </cofactor>
</comment>
<dbReference type="InterPro" id="IPR015424">
    <property type="entry name" value="PyrdxlP-dep_Trfase"/>
</dbReference>
<dbReference type="InterPro" id="IPR005814">
    <property type="entry name" value="Aminotrans_3"/>
</dbReference>
<dbReference type="CDD" id="cd00610">
    <property type="entry name" value="OAT_like"/>
    <property type="match status" value="1"/>
</dbReference>
<dbReference type="Gene3D" id="3.40.640.10">
    <property type="entry name" value="Type I PLP-dependent aspartate aminotransferase-like (Major domain)"/>
    <property type="match status" value="1"/>
</dbReference>
<evidence type="ECO:0000259" key="4">
    <source>
        <dbReference type="Pfam" id="PF01636"/>
    </source>
</evidence>
<dbReference type="PANTHER" id="PTHR45688:SF13">
    <property type="entry name" value="ALANINE--GLYOXYLATE AMINOTRANSFERASE 2-LIKE"/>
    <property type="match status" value="1"/>
</dbReference>
<evidence type="ECO:0000256" key="3">
    <source>
        <dbReference type="ARBA" id="ARBA00022898"/>
    </source>
</evidence>
<evidence type="ECO:0000256" key="2">
    <source>
        <dbReference type="ARBA" id="ARBA00008954"/>
    </source>
</evidence>
<name>A0ABT8RUG1_9FLAO</name>
<dbReference type="EMBL" id="JAUKUC010000001">
    <property type="protein sequence ID" value="MDO1514522.1"/>
    <property type="molecule type" value="Genomic_DNA"/>
</dbReference>
<dbReference type="InterPro" id="IPR015422">
    <property type="entry name" value="PyrdxlP-dep_Trfase_small"/>
</dbReference>
<keyword evidence="5" id="KW-0808">Transferase</keyword>
<evidence type="ECO:0000313" key="5">
    <source>
        <dbReference type="EMBL" id="MDO1514522.1"/>
    </source>
</evidence>
<accession>A0ABT8RUG1</accession>
<dbReference type="SUPFAM" id="SSF53383">
    <property type="entry name" value="PLP-dependent transferases"/>
    <property type="match status" value="1"/>
</dbReference>
<protein>
    <submittedName>
        <fullName evidence="5">Aminotransferase class III-fold pyridoxal phosphate-dependent enzyme</fullName>
    </submittedName>
</protein>
<keyword evidence="6" id="KW-1185">Reference proteome</keyword>
<dbReference type="Gene3D" id="3.90.1200.10">
    <property type="match status" value="1"/>
</dbReference>
<dbReference type="SUPFAM" id="SSF56112">
    <property type="entry name" value="Protein kinase-like (PK-like)"/>
    <property type="match status" value="1"/>
</dbReference>
<dbReference type="Proteomes" id="UP001168579">
    <property type="component" value="Unassembled WGS sequence"/>
</dbReference>
<dbReference type="RefSeq" id="WP_304437182.1">
    <property type="nucleotide sequence ID" value="NZ_JAUKUC010000001.1"/>
</dbReference>
<proteinExistence type="inferred from homology"/>
<keyword evidence="5" id="KW-0032">Aminotransferase</keyword>
<dbReference type="PROSITE" id="PS00600">
    <property type="entry name" value="AA_TRANSFER_CLASS_3"/>
    <property type="match status" value="1"/>
</dbReference>
<dbReference type="Gene3D" id="3.30.200.20">
    <property type="entry name" value="Phosphorylase Kinase, domain 1"/>
    <property type="match status" value="1"/>
</dbReference>
<feature type="domain" description="Aminoglycoside phosphotransferase" evidence="4">
    <location>
        <begin position="25"/>
        <end position="242"/>
    </location>
</feature>
<organism evidence="5 6">
    <name type="scientific">Maribacter confluentis</name>
    <dbReference type="NCBI Taxonomy" id="1656093"/>
    <lineage>
        <taxon>Bacteria</taxon>
        <taxon>Pseudomonadati</taxon>
        <taxon>Bacteroidota</taxon>
        <taxon>Flavobacteriia</taxon>
        <taxon>Flavobacteriales</taxon>
        <taxon>Flavobacteriaceae</taxon>
        <taxon>Maribacter</taxon>
    </lineage>
</organism>
<dbReference type="Pfam" id="PF00202">
    <property type="entry name" value="Aminotran_3"/>
    <property type="match status" value="1"/>
</dbReference>
<dbReference type="Gene3D" id="3.90.1150.10">
    <property type="entry name" value="Aspartate Aminotransferase, domain 1"/>
    <property type="match status" value="1"/>
</dbReference>
<dbReference type="InterPro" id="IPR049704">
    <property type="entry name" value="Aminotrans_3_PPA_site"/>
</dbReference>